<evidence type="ECO:0000313" key="6">
    <source>
        <dbReference type="Proteomes" id="UP000318626"/>
    </source>
</evidence>
<evidence type="ECO:0000256" key="3">
    <source>
        <dbReference type="PROSITE-ProRule" id="PRU00221"/>
    </source>
</evidence>
<evidence type="ECO:0000256" key="2">
    <source>
        <dbReference type="ARBA" id="ARBA00022737"/>
    </source>
</evidence>
<dbReference type="SUPFAM" id="SSF50978">
    <property type="entry name" value="WD40 repeat-like"/>
    <property type="match status" value="1"/>
</dbReference>
<accession>A0A518CCC7</accession>
<dbReference type="EMBL" id="CP036289">
    <property type="protein sequence ID" value="QDU76871.1"/>
    <property type="molecule type" value="Genomic_DNA"/>
</dbReference>
<dbReference type="PROSITE" id="PS50082">
    <property type="entry name" value="WD_REPEATS_2"/>
    <property type="match status" value="1"/>
</dbReference>
<dbReference type="InterPro" id="IPR036322">
    <property type="entry name" value="WD40_repeat_dom_sf"/>
</dbReference>
<dbReference type="InterPro" id="IPR001680">
    <property type="entry name" value="WD40_rpt"/>
</dbReference>
<dbReference type="OrthoDB" id="500858at2"/>
<organism evidence="5 6">
    <name type="scientific">Bremerella volcania</name>
    <dbReference type="NCBI Taxonomy" id="2527984"/>
    <lineage>
        <taxon>Bacteria</taxon>
        <taxon>Pseudomonadati</taxon>
        <taxon>Planctomycetota</taxon>
        <taxon>Planctomycetia</taxon>
        <taxon>Pirellulales</taxon>
        <taxon>Pirellulaceae</taxon>
        <taxon>Bremerella</taxon>
    </lineage>
</organism>
<dbReference type="KEGG" id="bvo:Pan97_39280"/>
<gene>
    <name evidence="5" type="ORF">Pan97_39280</name>
</gene>
<dbReference type="PANTHER" id="PTHR44019">
    <property type="entry name" value="WD REPEAT-CONTAINING PROTEIN 55"/>
    <property type="match status" value="1"/>
</dbReference>
<sequence length="1230" mass="132145">MIISQQEWLELYARYRERLLLGPVGPLSDVADEHECNRADPPNLRWARRGELVPFLRWEGEDAGDPVDYPARSVCATRLIGQATDPDRLEIEGLLGIEHEYSLLHSALAVLAFASEAIITNDHEPVDLAVRILRALRRLGSITKGYGEPDALPAMGWGYMLRADTVDDSTANAQGDLTANYCNWLGDPDTARPLEPSAGDYAGLVATLVFARRTLARGEGVYDDLISEIDERVQAINRFLGAARYRIRRSDGSDVVSGPFAFGTALPLAQLTAEIKNTNAEDELADFHVDQLAGFIREFDGGFDRASLVAQILTDVAARIAANVLREACVVLSEETVRVLRIQFPKVWLRDVILRIRHDVDTFLAGNLRDYLATQLDAWLDGPSLSSDSTLSLATALWERLGRRSFDATSLSPRVCKIDIRLANVVGDHNLVFPSQTITIQITDTYSFDVEIPDVPIDVGGERLHLTLTPNALVHEVSDGRASPESSNVQVFRLADGSAALRLSVEGVGGAPCLAFSPTAENVLASGHDDGIVRIRDIETGGDLHSVDCAGGAIRSITFSPDGVLVAAGTDAGHILVFRADGGGNEVSLVGHPGGTLCLAWREVPEDEATRPLLLSGGRDRHIRSWDIDAEVEEKGWEAHAADIMALRVLVPGIATSAFSVVSASANGNVRVWDYESTDVSREPVSIDSTIASCGFVEVPDYRAQVSTVQITADDSDTAYTISIDGQDVSTAGSGTGVNDTASSLMQALEASTIPAFTEITWAVSGDTVTGVGNTVGQAFNAVSSAAGGAGTIGPVTTIVPPIDRDRRLGILCILAHDDALSFWNLENGVRFAGIRPKPDVAVTSVASSPNAKYAVVGLNDGTSQILEVPHFQSTLVDQFNRDDTGPGLQWRQETGSSETSRGRLAASSGEGLLLFRQPITGSNYSCEVIVRNDWEDDSHEGYATQGVIVRATGGPPQYASYYEATISIGRSYSRVHLWRIDAGTRAEVTSVPYLVEVGRDHTIRVVATLRQVVVIVDDEEVIVFDDDAPIGLSEPTRCGLTWLRDDDGPSIAVDDFLISLPVVADQNTTLQVDPIEATAVSVPSNGDSAWFAVARPQPAPAYPWRIVAAATSGLRGPILDALSVAHREQDAMLLALAHSFLGVNSQSDEFAETIELLSNAPTEFPHHGVAGGWDCDFRWAIRPNIEDTLSKAGSLGNGLDFLTATAIVAAADSNSSNREAFRRALLLDP</sequence>
<evidence type="ECO:0000256" key="1">
    <source>
        <dbReference type="ARBA" id="ARBA00022574"/>
    </source>
</evidence>
<keyword evidence="2" id="KW-0677">Repeat</keyword>
<dbReference type="Gene3D" id="2.130.10.10">
    <property type="entry name" value="YVTN repeat-like/Quinoprotein amine dehydrogenase"/>
    <property type="match status" value="1"/>
</dbReference>
<dbReference type="AlphaFoldDB" id="A0A518CCC7"/>
<feature type="region of interest" description="Disordered" evidence="4">
    <location>
        <begin position="883"/>
        <end position="905"/>
    </location>
</feature>
<name>A0A518CCC7_9BACT</name>
<evidence type="ECO:0000256" key="4">
    <source>
        <dbReference type="SAM" id="MobiDB-lite"/>
    </source>
</evidence>
<dbReference type="PANTHER" id="PTHR44019:SF8">
    <property type="entry name" value="POC1 CENTRIOLAR PROTEIN HOMOLOG"/>
    <property type="match status" value="1"/>
</dbReference>
<dbReference type="InterPro" id="IPR050505">
    <property type="entry name" value="WDR55/POC1"/>
</dbReference>
<dbReference type="InterPro" id="IPR015943">
    <property type="entry name" value="WD40/YVTN_repeat-like_dom_sf"/>
</dbReference>
<dbReference type="InterPro" id="IPR019775">
    <property type="entry name" value="WD40_repeat_CS"/>
</dbReference>
<dbReference type="Gene3D" id="2.60.120.560">
    <property type="entry name" value="Exo-inulinase, domain 1"/>
    <property type="match status" value="1"/>
</dbReference>
<reference evidence="6" key="1">
    <citation type="submission" date="2019-02" db="EMBL/GenBank/DDBJ databases">
        <title>Deep-cultivation of Planctomycetes and their phenomic and genomic characterization uncovers novel biology.</title>
        <authorList>
            <person name="Wiegand S."/>
            <person name="Jogler M."/>
            <person name="Boedeker C."/>
            <person name="Pinto D."/>
            <person name="Vollmers J."/>
            <person name="Rivas-Marin E."/>
            <person name="Kohn T."/>
            <person name="Peeters S.H."/>
            <person name="Heuer A."/>
            <person name="Rast P."/>
            <person name="Oberbeckmann S."/>
            <person name="Bunk B."/>
            <person name="Jeske O."/>
            <person name="Meyerdierks A."/>
            <person name="Storesund J.E."/>
            <person name="Kallscheuer N."/>
            <person name="Luecker S."/>
            <person name="Lage O.M."/>
            <person name="Pohl T."/>
            <person name="Merkel B.J."/>
            <person name="Hornburger P."/>
            <person name="Mueller R.-W."/>
            <person name="Bruemmer F."/>
            <person name="Labrenz M."/>
            <person name="Spormann A.M."/>
            <person name="Op den Camp H."/>
            <person name="Overmann J."/>
            <person name="Amann R."/>
            <person name="Jetten M.S.M."/>
            <person name="Mascher T."/>
            <person name="Medema M.H."/>
            <person name="Devos D.P."/>
            <person name="Kaster A.-K."/>
            <person name="Ovreas L."/>
            <person name="Rohde M."/>
            <person name="Galperin M.Y."/>
            <person name="Jogler C."/>
        </authorList>
    </citation>
    <scope>NUCLEOTIDE SEQUENCE [LARGE SCALE GENOMIC DNA]</scope>
    <source>
        <strain evidence="6">Pan97</strain>
    </source>
</reference>
<dbReference type="RefSeq" id="WP_144975326.1">
    <property type="nucleotide sequence ID" value="NZ_CP036289.1"/>
</dbReference>
<feature type="repeat" description="WD" evidence="3">
    <location>
        <begin position="661"/>
        <end position="683"/>
    </location>
</feature>
<evidence type="ECO:0000313" key="5">
    <source>
        <dbReference type="EMBL" id="QDU76871.1"/>
    </source>
</evidence>
<keyword evidence="1 3" id="KW-0853">WD repeat</keyword>
<proteinExistence type="predicted"/>
<dbReference type="PROSITE" id="PS00678">
    <property type="entry name" value="WD_REPEATS_1"/>
    <property type="match status" value="1"/>
</dbReference>
<dbReference type="Pfam" id="PF00400">
    <property type="entry name" value="WD40"/>
    <property type="match status" value="1"/>
</dbReference>
<protein>
    <submittedName>
        <fullName evidence="5">WD domain, G-beta repeat</fullName>
    </submittedName>
</protein>
<dbReference type="Proteomes" id="UP000318626">
    <property type="component" value="Chromosome"/>
</dbReference>
<keyword evidence="6" id="KW-1185">Reference proteome</keyword>
<dbReference type="SMART" id="SM00320">
    <property type="entry name" value="WD40"/>
    <property type="match status" value="5"/>
</dbReference>